<name>A0A671R6X8_9TELE</name>
<evidence type="ECO:0000313" key="2">
    <source>
        <dbReference type="Proteomes" id="UP000472260"/>
    </source>
</evidence>
<reference evidence="1" key="2">
    <citation type="submission" date="2025-09" db="UniProtKB">
        <authorList>
            <consortium name="Ensembl"/>
        </authorList>
    </citation>
    <scope>IDENTIFICATION</scope>
</reference>
<dbReference type="GO" id="GO:0043161">
    <property type="term" value="P:proteasome-mediated ubiquitin-dependent protein catabolic process"/>
    <property type="evidence" value="ECO:0007669"/>
    <property type="project" value="TreeGrafter"/>
</dbReference>
<accession>A0A671R6X8</accession>
<dbReference type="Proteomes" id="UP000472260">
    <property type="component" value="Unassembled WGS sequence"/>
</dbReference>
<dbReference type="Gene3D" id="3.30.70.2000">
    <property type="match status" value="1"/>
</dbReference>
<dbReference type="AlphaFoldDB" id="A0A671R6X8"/>
<evidence type="ECO:0000313" key="1">
    <source>
        <dbReference type="Ensembl" id="ENSSANP00000079060.1"/>
    </source>
</evidence>
<dbReference type="GO" id="GO:0031463">
    <property type="term" value="C:Cul3-RING ubiquitin ligase complex"/>
    <property type="evidence" value="ECO:0007669"/>
    <property type="project" value="TreeGrafter"/>
</dbReference>
<dbReference type="PANTHER" id="PTHR14958:SF12">
    <property type="entry name" value="BTB_POZ DOMAIN-CONTAINING PROTEIN KCTD5"/>
    <property type="match status" value="1"/>
</dbReference>
<protein>
    <submittedName>
        <fullName evidence="1">Uncharacterized protein</fullName>
    </submittedName>
</protein>
<dbReference type="GO" id="GO:0005737">
    <property type="term" value="C:cytoplasm"/>
    <property type="evidence" value="ECO:0007669"/>
    <property type="project" value="TreeGrafter"/>
</dbReference>
<keyword evidence="2" id="KW-1185">Reference proteome</keyword>
<dbReference type="Ensembl" id="ENSSANT00000084040.1">
    <property type="protein sequence ID" value="ENSSANP00000079060.1"/>
    <property type="gene ID" value="ENSSANG00000039359.1"/>
</dbReference>
<proteinExistence type="predicted"/>
<sequence length="82" mass="9558">MYRREVFFCIYILCSQISSLWKYCRHVFSFPLSCQLVSIGSSYNYGNEDQAEFLCVVSKELHNQSYGTNSEPSEKAKVRDLI</sequence>
<dbReference type="GO" id="GO:0097602">
    <property type="term" value="F:cullin family protein binding"/>
    <property type="evidence" value="ECO:0007669"/>
    <property type="project" value="TreeGrafter"/>
</dbReference>
<organism evidence="1 2">
    <name type="scientific">Sinocyclocheilus anshuiensis</name>
    <dbReference type="NCBI Taxonomy" id="1608454"/>
    <lineage>
        <taxon>Eukaryota</taxon>
        <taxon>Metazoa</taxon>
        <taxon>Chordata</taxon>
        <taxon>Craniata</taxon>
        <taxon>Vertebrata</taxon>
        <taxon>Euteleostomi</taxon>
        <taxon>Actinopterygii</taxon>
        <taxon>Neopterygii</taxon>
        <taxon>Teleostei</taxon>
        <taxon>Ostariophysi</taxon>
        <taxon>Cypriniformes</taxon>
        <taxon>Cyprinidae</taxon>
        <taxon>Cyprininae</taxon>
        <taxon>Sinocyclocheilus</taxon>
    </lineage>
</organism>
<reference evidence="1" key="1">
    <citation type="submission" date="2025-08" db="UniProtKB">
        <authorList>
            <consortium name="Ensembl"/>
        </authorList>
    </citation>
    <scope>IDENTIFICATION</scope>
</reference>
<dbReference type="PANTHER" id="PTHR14958">
    <property type="entry name" value="POTASSIUM CHANNEL TETRAMERISATION DOMAIN CONTAINING PROTEIN"/>
    <property type="match status" value="1"/>
</dbReference>